<comment type="caution">
    <text evidence="1">The sequence shown here is derived from an EMBL/GenBank/DDBJ whole genome shotgun (WGS) entry which is preliminary data.</text>
</comment>
<dbReference type="AlphaFoldDB" id="A0A2P4SDY5"/>
<sequence length="37" mass="4467">MRILDLLRTMRSSISGHLSLRWNWICQLDPNRNAENR</sequence>
<organism evidence="1 2">
    <name type="scientific">Bambusicola thoracicus</name>
    <name type="common">Chinese bamboo-partridge</name>
    <name type="synonym">Perdix thoracica</name>
    <dbReference type="NCBI Taxonomy" id="9083"/>
    <lineage>
        <taxon>Eukaryota</taxon>
        <taxon>Metazoa</taxon>
        <taxon>Chordata</taxon>
        <taxon>Craniata</taxon>
        <taxon>Vertebrata</taxon>
        <taxon>Euteleostomi</taxon>
        <taxon>Archelosauria</taxon>
        <taxon>Archosauria</taxon>
        <taxon>Dinosauria</taxon>
        <taxon>Saurischia</taxon>
        <taxon>Theropoda</taxon>
        <taxon>Coelurosauria</taxon>
        <taxon>Aves</taxon>
        <taxon>Neognathae</taxon>
        <taxon>Galloanserae</taxon>
        <taxon>Galliformes</taxon>
        <taxon>Phasianidae</taxon>
        <taxon>Perdicinae</taxon>
        <taxon>Bambusicola</taxon>
    </lineage>
</organism>
<reference evidence="1 2" key="1">
    <citation type="submission" date="2018-01" db="EMBL/GenBank/DDBJ databases">
        <title>Comparison of the Chinese Bamboo Partridge and Red Junglefowl genome sequences highlights the importance of demography in genome evolution.</title>
        <authorList>
            <person name="Tiley G.P."/>
            <person name="Kimball R.T."/>
            <person name="Braun E.L."/>
            <person name="Burleigh J.G."/>
        </authorList>
    </citation>
    <scope>NUCLEOTIDE SEQUENCE [LARGE SCALE GENOMIC DNA]</scope>
    <source>
        <strain evidence="1">RTK389</strain>
        <tissue evidence="1">Blood</tissue>
    </source>
</reference>
<gene>
    <name evidence="1" type="ORF">CIB84_013934</name>
</gene>
<evidence type="ECO:0000313" key="2">
    <source>
        <dbReference type="Proteomes" id="UP000237246"/>
    </source>
</evidence>
<protein>
    <submittedName>
        <fullName evidence="1">Uncharacterized protein</fullName>
    </submittedName>
</protein>
<dbReference type="Proteomes" id="UP000237246">
    <property type="component" value="Unassembled WGS sequence"/>
</dbReference>
<proteinExistence type="predicted"/>
<name>A0A2P4SDY5_BAMTH</name>
<dbReference type="EMBL" id="PPHD01059315">
    <property type="protein sequence ID" value="POI22319.1"/>
    <property type="molecule type" value="Genomic_DNA"/>
</dbReference>
<keyword evidence="2" id="KW-1185">Reference proteome</keyword>
<evidence type="ECO:0000313" key="1">
    <source>
        <dbReference type="EMBL" id="POI22319.1"/>
    </source>
</evidence>
<accession>A0A2P4SDY5</accession>